<accession>A0A6G4TZS5</accession>
<dbReference type="Proteomes" id="UP000481583">
    <property type="component" value="Unassembled WGS sequence"/>
</dbReference>
<evidence type="ECO:0000256" key="1">
    <source>
        <dbReference type="ARBA" id="ARBA00022801"/>
    </source>
</evidence>
<proteinExistence type="predicted"/>
<evidence type="ECO:0000313" key="4">
    <source>
        <dbReference type="Proteomes" id="UP000481583"/>
    </source>
</evidence>
<evidence type="ECO:0000256" key="2">
    <source>
        <dbReference type="SAM" id="MobiDB-lite"/>
    </source>
</evidence>
<dbReference type="GO" id="GO:0016787">
    <property type="term" value="F:hydrolase activity"/>
    <property type="evidence" value="ECO:0007669"/>
    <property type="project" value="UniProtKB-KW"/>
</dbReference>
<keyword evidence="1" id="KW-0378">Hydrolase</keyword>
<feature type="region of interest" description="Disordered" evidence="2">
    <location>
        <begin position="21"/>
        <end position="46"/>
    </location>
</feature>
<evidence type="ECO:0000313" key="3">
    <source>
        <dbReference type="EMBL" id="NGN64491.1"/>
    </source>
</evidence>
<dbReference type="AlphaFoldDB" id="A0A6G4TZS5"/>
<name>A0A6G4TZS5_9ACTN</name>
<dbReference type="EMBL" id="JAAKZV010000035">
    <property type="protein sequence ID" value="NGN64491.1"/>
    <property type="molecule type" value="Genomic_DNA"/>
</dbReference>
<dbReference type="SUPFAM" id="SSF63817">
    <property type="entry name" value="Sortase"/>
    <property type="match status" value="1"/>
</dbReference>
<dbReference type="InterPro" id="IPR005754">
    <property type="entry name" value="Sortase"/>
</dbReference>
<dbReference type="InterPro" id="IPR042001">
    <property type="entry name" value="Sortase_F"/>
</dbReference>
<comment type="caution">
    <text evidence="3">The sequence shown here is derived from an EMBL/GenBank/DDBJ whole genome shotgun (WGS) entry which is preliminary data.</text>
</comment>
<reference evidence="3 4" key="1">
    <citation type="submission" date="2020-02" db="EMBL/GenBank/DDBJ databases">
        <title>Whole-genome analyses of novel actinobacteria.</title>
        <authorList>
            <person name="Sahin N."/>
        </authorList>
    </citation>
    <scope>NUCLEOTIDE SEQUENCE [LARGE SCALE GENOMIC DNA]</scope>
    <source>
        <strain evidence="3 4">A7024</strain>
    </source>
</reference>
<dbReference type="InterPro" id="IPR023365">
    <property type="entry name" value="Sortase_dom-sf"/>
</dbReference>
<gene>
    <name evidence="3" type="ORF">G5C51_11320</name>
</gene>
<dbReference type="Pfam" id="PF04203">
    <property type="entry name" value="Sortase"/>
    <property type="match status" value="1"/>
</dbReference>
<dbReference type="CDD" id="cd05829">
    <property type="entry name" value="Sortase_F"/>
    <property type="match status" value="1"/>
</dbReference>
<organism evidence="3 4">
    <name type="scientific">Streptomyces coryli</name>
    <dbReference type="NCBI Taxonomy" id="1128680"/>
    <lineage>
        <taxon>Bacteria</taxon>
        <taxon>Bacillati</taxon>
        <taxon>Actinomycetota</taxon>
        <taxon>Actinomycetes</taxon>
        <taxon>Kitasatosporales</taxon>
        <taxon>Streptomycetaceae</taxon>
        <taxon>Streptomyces</taxon>
    </lineage>
</organism>
<protein>
    <submittedName>
        <fullName evidence="3">Class F sortase</fullName>
    </submittedName>
</protein>
<dbReference type="NCBIfam" id="NF033748">
    <property type="entry name" value="class_F_sortase"/>
    <property type="match status" value="1"/>
</dbReference>
<keyword evidence="4" id="KW-1185">Reference proteome</keyword>
<sequence length="193" mass="20080">MAVLLCAFFAGLGMIVSGLGGSDGPPRPTGADGAGPRPHEPLPPARPAQVRIPAVGVDAPLMATGLDEAGWVAAPPANVKNLAGWYRGATAPGANGTAIIVGHVDNRVGPAVFYNAGKLKPGTTIQIDRKDGRTAVFSVYRVRLYSVDNFPAKKVYGRNGMPELRLLTCGGKYVPGQGYEANTVVYARLTGVR</sequence>
<dbReference type="Gene3D" id="2.40.260.10">
    <property type="entry name" value="Sortase"/>
    <property type="match status" value="1"/>
</dbReference>